<reference evidence="8 9" key="1">
    <citation type="submission" date="2024-11" db="EMBL/GenBank/DDBJ databases">
        <title>A near-complete genome assembly of Cinchona calisaya.</title>
        <authorList>
            <person name="Lian D.C."/>
            <person name="Zhao X.W."/>
            <person name="Wei L."/>
        </authorList>
    </citation>
    <scope>NUCLEOTIDE SEQUENCE [LARGE SCALE GENOMIC DNA]</scope>
    <source>
        <tissue evidence="8">Nenye</tissue>
    </source>
</reference>
<dbReference type="AlphaFoldDB" id="A0ABD2ZHD4"/>
<sequence>MSMGGLLTFSQSSLLLLPKCQLQHSNRSWNPSAHYVALPLAASSGHLLVTKSVLSPRLCVPKKHFFGGVRASVISDSRMPTTFTVDSAGEGVDILPDTGGGGDDFGNIGGKGGGGDGGNNGGDGNHNNESEGESGESKDENLGSNKKKTALSMSQKLTLGYAFLVGAGGVMGYLKSGSQKSLISGGLAASLLYYVYTILPTKPVFASSLGFGLSAALLGVMGARFKRSGKIFPAGIVSLVSLVMTGGYLHGIMRSAH</sequence>
<evidence type="ECO:0000256" key="6">
    <source>
        <dbReference type="SAM" id="MobiDB-lite"/>
    </source>
</evidence>
<evidence type="ECO:0000256" key="7">
    <source>
        <dbReference type="SAM" id="Phobius"/>
    </source>
</evidence>
<keyword evidence="4 7" id="KW-1133">Transmembrane helix</keyword>
<dbReference type="PANTHER" id="PTHR12668">
    <property type="entry name" value="TRANSMEMBRANE PROTEIN 14, 15"/>
    <property type="match status" value="1"/>
</dbReference>
<name>A0ABD2ZHD4_9GENT</name>
<keyword evidence="3 7" id="KW-0812">Transmembrane</keyword>
<keyword evidence="9" id="KW-1185">Reference proteome</keyword>
<evidence type="ECO:0000313" key="9">
    <source>
        <dbReference type="Proteomes" id="UP001630127"/>
    </source>
</evidence>
<organism evidence="8 9">
    <name type="scientific">Cinchona calisaya</name>
    <dbReference type="NCBI Taxonomy" id="153742"/>
    <lineage>
        <taxon>Eukaryota</taxon>
        <taxon>Viridiplantae</taxon>
        <taxon>Streptophyta</taxon>
        <taxon>Embryophyta</taxon>
        <taxon>Tracheophyta</taxon>
        <taxon>Spermatophyta</taxon>
        <taxon>Magnoliopsida</taxon>
        <taxon>eudicotyledons</taxon>
        <taxon>Gunneridae</taxon>
        <taxon>Pentapetalae</taxon>
        <taxon>asterids</taxon>
        <taxon>lamiids</taxon>
        <taxon>Gentianales</taxon>
        <taxon>Rubiaceae</taxon>
        <taxon>Cinchonoideae</taxon>
        <taxon>Cinchoneae</taxon>
        <taxon>Cinchona</taxon>
    </lineage>
</organism>
<dbReference type="InterPro" id="IPR005349">
    <property type="entry name" value="TMEM14"/>
</dbReference>
<evidence type="ECO:0000256" key="3">
    <source>
        <dbReference type="ARBA" id="ARBA00022692"/>
    </source>
</evidence>
<comment type="subcellular location">
    <subcellularLocation>
        <location evidence="1">Membrane</location>
    </subcellularLocation>
</comment>
<gene>
    <name evidence="8" type="ORF">ACH5RR_020820</name>
</gene>
<dbReference type="InterPro" id="IPR044890">
    <property type="entry name" value="TMEM14_sf"/>
</dbReference>
<feature type="region of interest" description="Disordered" evidence="6">
    <location>
        <begin position="103"/>
        <end position="145"/>
    </location>
</feature>
<keyword evidence="5 7" id="KW-0472">Membrane</keyword>
<evidence type="ECO:0000313" key="8">
    <source>
        <dbReference type="EMBL" id="KAL3518231.1"/>
    </source>
</evidence>
<dbReference type="EMBL" id="JBJUIK010000009">
    <property type="protein sequence ID" value="KAL3518231.1"/>
    <property type="molecule type" value="Genomic_DNA"/>
</dbReference>
<feature type="transmembrane region" description="Helical" evidence="7">
    <location>
        <begin position="157"/>
        <end position="175"/>
    </location>
</feature>
<comment type="caution">
    <text evidence="8">The sequence shown here is derived from an EMBL/GenBank/DDBJ whole genome shotgun (WGS) entry which is preliminary data.</text>
</comment>
<dbReference type="Proteomes" id="UP001630127">
    <property type="component" value="Unassembled WGS sequence"/>
</dbReference>
<feature type="transmembrane region" description="Helical" evidence="7">
    <location>
        <begin position="181"/>
        <end position="199"/>
    </location>
</feature>
<dbReference type="GO" id="GO:0016020">
    <property type="term" value="C:membrane"/>
    <property type="evidence" value="ECO:0007669"/>
    <property type="project" value="UniProtKB-SubCell"/>
</dbReference>
<protein>
    <submittedName>
        <fullName evidence="8">Uncharacterized protein</fullName>
    </submittedName>
</protein>
<evidence type="ECO:0000256" key="1">
    <source>
        <dbReference type="ARBA" id="ARBA00004370"/>
    </source>
</evidence>
<feature type="compositionally biased region" description="Gly residues" evidence="6">
    <location>
        <begin position="103"/>
        <end position="124"/>
    </location>
</feature>
<proteinExistence type="inferred from homology"/>
<evidence type="ECO:0000256" key="4">
    <source>
        <dbReference type="ARBA" id="ARBA00022989"/>
    </source>
</evidence>
<accession>A0ABD2ZHD4</accession>
<evidence type="ECO:0000256" key="2">
    <source>
        <dbReference type="ARBA" id="ARBA00007590"/>
    </source>
</evidence>
<feature type="transmembrane region" description="Helical" evidence="7">
    <location>
        <begin position="231"/>
        <end position="249"/>
    </location>
</feature>
<evidence type="ECO:0000256" key="5">
    <source>
        <dbReference type="ARBA" id="ARBA00023136"/>
    </source>
</evidence>
<feature type="transmembrane region" description="Helical" evidence="7">
    <location>
        <begin position="204"/>
        <end position="225"/>
    </location>
</feature>
<dbReference type="Pfam" id="PF03647">
    <property type="entry name" value="Tmemb_14"/>
    <property type="match status" value="1"/>
</dbReference>
<dbReference type="Gene3D" id="1.10.10.1740">
    <property type="entry name" value="Transmembrane protein 14-like"/>
    <property type="match status" value="1"/>
</dbReference>
<dbReference type="PANTHER" id="PTHR12668:SF37">
    <property type="entry name" value="PROTEIN FATTY ACID EXPORT 2, CHLOROPLASTIC"/>
    <property type="match status" value="1"/>
</dbReference>
<comment type="similarity">
    <text evidence="2">Belongs to the TMEM14 family.</text>
</comment>